<organism evidence="2 3">
    <name type="scientific">Persicobacter psychrovividus</name>
    <dbReference type="NCBI Taxonomy" id="387638"/>
    <lineage>
        <taxon>Bacteria</taxon>
        <taxon>Pseudomonadati</taxon>
        <taxon>Bacteroidota</taxon>
        <taxon>Cytophagia</taxon>
        <taxon>Cytophagales</taxon>
        <taxon>Persicobacteraceae</taxon>
        <taxon>Persicobacter</taxon>
    </lineage>
</organism>
<dbReference type="Pfam" id="PF25191">
    <property type="entry name" value="DUF7832"/>
    <property type="match status" value="1"/>
</dbReference>
<keyword evidence="3" id="KW-1185">Reference proteome</keyword>
<sequence length="149" mass="17497">MPNENIDLKIGVCIDHAKLHFLNKFPESLPIENAYLHIGMFLGWLIDSELTSEYFEEEAETEIFRFKLRDLSPMILSEIWGGALTHSLINEKGNNFAHHYYCSGEYLKDYELTLANGLPSIYHVKDSWKNYQKISDILDKRFEKWNHAQ</sequence>
<proteinExistence type="predicted"/>
<gene>
    <name evidence="2" type="ORF">PEPS_12700</name>
</gene>
<dbReference type="RefSeq" id="WP_332920628.1">
    <property type="nucleotide sequence ID" value="NZ_AP025292.1"/>
</dbReference>
<protein>
    <recommendedName>
        <fullName evidence="1">DUF7832 domain-containing protein</fullName>
    </recommendedName>
</protein>
<dbReference type="InterPro" id="IPR057154">
    <property type="entry name" value="DUF7832"/>
</dbReference>
<feature type="domain" description="DUF7832" evidence="1">
    <location>
        <begin position="14"/>
        <end position="124"/>
    </location>
</feature>
<accession>A0ABM7VDG2</accession>
<evidence type="ECO:0000313" key="2">
    <source>
        <dbReference type="EMBL" id="BDC98989.1"/>
    </source>
</evidence>
<reference evidence="2 3" key="1">
    <citation type="submission" date="2021-12" db="EMBL/GenBank/DDBJ databases">
        <title>Genome sequencing of bacteria with rrn-lacking chromosome and rrn-plasmid.</title>
        <authorList>
            <person name="Anda M."/>
            <person name="Iwasaki W."/>
        </authorList>
    </citation>
    <scope>NUCLEOTIDE SEQUENCE [LARGE SCALE GENOMIC DNA]</scope>
    <source>
        <strain evidence="2 3">NBRC 101262</strain>
    </source>
</reference>
<dbReference type="EMBL" id="AP025292">
    <property type="protein sequence ID" value="BDC98989.1"/>
    <property type="molecule type" value="Genomic_DNA"/>
</dbReference>
<dbReference type="Proteomes" id="UP001354989">
    <property type="component" value="Chromosome"/>
</dbReference>
<name>A0ABM7VDG2_9BACT</name>
<evidence type="ECO:0000259" key="1">
    <source>
        <dbReference type="Pfam" id="PF25191"/>
    </source>
</evidence>
<evidence type="ECO:0000313" key="3">
    <source>
        <dbReference type="Proteomes" id="UP001354989"/>
    </source>
</evidence>